<organism evidence="2 3">
    <name type="scientific">Glycomyces algeriensis</name>
    <dbReference type="NCBI Taxonomy" id="256037"/>
    <lineage>
        <taxon>Bacteria</taxon>
        <taxon>Bacillati</taxon>
        <taxon>Actinomycetota</taxon>
        <taxon>Actinomycetes</taxon>
        <taxon>Glycomycetales</taxon>
        <taxon>Glycomycetaceae</taxon>
        <taxon>Glycomyces</taxon>
    </lineage>
</organism>
<dbReference type="Proteomes" id="UP001144313">
    <property type="component" value="Unassembled WGS sequence"/>
</dbReference>
<dbReference type="AlphaFoldDB" id="A0A9W6G743"/>
<sequence length="66" mass="6894">MACIHTAPWKKSSRSGTGNCVEVAPVAATVAVRDSKLPTTGDFPHLLLDTATWSGLLTAIKTGDLN</sequence>
<dbReference type="EMBL" id="BSDT01000001">
    <property type="protein sequence ID" value="GLI41552.1"/>
    <property type="molecule type" value="Genomic_DNA"/>
</dbReference>
<evidence type="ECO:0000313" key="2">
    <source>
        <dbReference type="EMBL" id="GLI41552.1"/>
    </source>
</evidence>
<proteinExistence type="predicted"/>
<gene>
    <name evidence="2" type="ORF">GALLR39Z86_14020</name>
</gene>
<name>A0A9W6G743_9ACTN</name>
<protein>
    <recommendedName>
        <fullName evidence="1">DUF397 domain-containing protein</fullName>
    </recommendedName>
</protein>
<comment type="caution">
    <text evidence="2">The sequence shown here is derived from an EMBL/GenBank/DDBJ whole genome shotgun (WGS) entry which is preliminary data.</text>
</comment>
<dbReference type="Pfam" id="PF04149">
    <property type="entry name" value="DUF397"/>
    <property type="match status" value="1"/>
</dbReference>
<evidence type="ECO:0000313" key="3">
    <source>
        <dbReference type="Proteomes" id="UP001144313"/>
    </source>
</evidence>
<reference evidence="2" key="1">
    <citation type="submission" date="2022-12" db="EMBL/GenBank/DDBJ databases">
        <title>Reference genome sequencing for broad-spectrum identification of bacterial and archaeal isolates by mass spectrometry.</title>
        <authorList>
            <person name="Sekiguchi Y."/>
            <person name="Tourlousse D.M."/>
        </authorList>
    </citation>
    <scope>NUCLEOTIDE SEQUENCE</scope>
    <source>
        <strain evidence="2">LLR39Z86</strain>
    </source>
</reference>
<keyword evidence="3" id="KW-1185">Reference proteome</keyword>
<evidence type="ECO:0000259" key="1">
    <source>
        <dbReference type="Pfam" id="PF04149"/>
    </source>
</evidence>
<feature type="domain" description="DUF397" evidence="1">
    <location>
        <begin position="7"/>
        <end position="61"/>
    </location>
</feature>
<accession>A0A9W6G743</accession>
<dbReference type="InterPro" id="IPR007278">
    <property type="entry name" value="DUF397"/>
</dbReference>